<dbReference type="PANTHER" id="PTHR23302">
    <property type="entry name" value="TRANSMEMBRANE CHANNEL-RELATED"/>
    <property type="match status" value="1"/>
</dbReference>
<name>A0A7R9D1Z5_TIMPO</name>
<sequence length="358" mass="39548">MVKEIVPKRMMEIKYVGKSPQGRPKKKWEEQIKESVQVGVLKNCLPSHRAWRAAQTQTLFLGLAFLSSLGVIILLVYIMTKVQASDCGPFRGYPYMYQMILEGVLNLKQGSNFLNVILFLVKPGVVAGVLVAIMTVYYMRAKAQAHTKMVDILRVMLVSEAKDKEFLLSYISRVTEGRCWVAHFTLLPDSSNRMKPKSGDWVVMIDFLQETAIASLSSGSNNGCTICIHTRNLPDKLNQGGDFTRGSRMSKLPQSPSSSAADRASIFSANKAGSGLLHRSSTNLELKKSLPPVSSAITGHKFPLFSSLSPSSCIRLPTAASRHQLRLDLISAIVMADNVSLKRFFESTPDTGKNMSGW</sequence>
<keyword evidence="2" id="KW-0812">Transmembrane</keyword>
<dbReference type="GO" id="GO:0005886">
    <property type="term" value="C:plasma membrane"/>
    <property type="evidence" value="ECO:0007669"/>
    <property type="project" value="InterPro"/>
</dbReference>
<protein>
    <submittedName>
        <fullName evidence="3">Uncharacterized protein</fullName>
    </submittedName>
</protein>
<evidence type="ECO:0000256" key="2">
    <source>
        <dbReference type="SAM" id="Phobius"/>
    </source>
</evidence>
<gene>
    <name evidence="3" type="ORF">TPSB3V08_LOCUS5358</name>
</gene>
<organism evidence="3">
    <name type="scientific">Timema poppense</name>
    <name type="common">Walking stick</name>
    <dbReference type="NCBI Taxonomy" id="170557"/>
    <lineage>
        <taxon>Eukaryota</taxon>
        <taxon>Metazoa</taxon>
        <taxon>Ecdysozoa</taxon>
        <taxon>Arthropoda</taxon>
        <taxon>Hexapoda</taxon>
        <taxon>Insecta</taxon>
        <taxon>Pterygota</taxon>
        <taxon>Neoptera</taxon>
        <taxon>Polyneoptera</taxon>
        <taxon>Phasmatodea</taxon>
        <taxon>Timematodea</taxon>
        <taxon>Timematoidea</taxon>
        <taxon>Timematidae</taxon>
        <taxon>Timema</taxon>
    </lineage>
</organism>
<proteinExistence type="predicted"/>
<evidence type="ECO:0000313" key="3">
    <source>
        <dbReference type="EMBL" id="CAD7406283.1"/>
    </source>
</evidence>
<dbReference type="AlphaFoldDB" id="A0A7R9D1Z5"/>
<dbReference type="PANTHER" id="PTHR23302:SF43">
    <property type="entry name" value="TMC DOMAIN-CONTAINING PROTEIN"/>
    <property type="match status" value="1"/>
</dbReference>
<keyword evidence="2" id="KW-1133">Transmembrane helix</keyword>
<dbReference type="EMBL" id="OD002836">
    <property type="protein sequence ID" value="CAD7406283.1"/>
    <property type="molecule type" value="Genomic_DNA"/>
</dbReference>
<feature type="transmembrane region" description="Helical" evidence="2">
    <location>
        <begin position="59"/>
        <end position="79"/>
    </location>
</feature>
<reference evidence="3" key="1">
    <citation type="submission" date="2020-11" db="EMBL/GenBank/DDBJ databases">
        <authorList>
            <person name="Tran Van P."/>
        </authorList>
    </citation>
    <scope>NUCLEOTIDE SEQUENCE</scope>
</reference>
<dbReference type="GO" id="GO:0008381">
    <property type="term" value="F:mechanosensitive monoatomic ion channel activity"/>
    <property type="evidence" value="ECO:0007669"/>
    <property type="project" value="TreeGrafter"/>
</dbReference>
<evidence type="ECO:0000256" key="1">
    <source>
        <dbReference type="SAM" id="MobiDB-lite"/>
    </source>
</evidence>
<dbReference type="InterPro" id="IPR038900">
    <property type="entry name" value="TMC"/>
</dbReference>
<accession>A0A7R9D1Z5</accession>
<feature type="transmembrane region" description="Helical" evidence="2">
    <location>
        <begin position="113"/>
        <end position="139"/>
    </location>
</feature>
<keyword evidence="2" id="KW-0472">Membrane</keyword>
<feature type="region of interest" description="Disordered" evidence="1">
    <location>
        <begin position="238"/>
        <end position="260"/>
    </location>
</feature>